<accession>A0A554WBF2</accession>
<keyword evidence="5" id="KW-1003">Cell membrane</keyword>
<evidence type="ECO:0000313" key="6">
    <source>
        <dbReference type="EMBL" id="TSE20901.1"/>
    </source>
</evidence>
<name>A0A554WBF2_9BURK</name>
<feature type="transmembrane region" description="Helical" evidence="5">
    <location>
        <begin position="198"/>
        <end position="218"/>
    </location>
</feature>
<evidence type="ECO:0000256" key="5">
    <source>
        <dbReference type="RuleBase" id="RU363041"/>
    </source>
</evidence>
<feature type="transmembrane region" description="Helical" evidence="5">
    <location>
        <begin position="74"/>
        <end position="98"/>
    </location>
</feature>
<feature type="transmembrane region" description="Helical" evidence="5">
    <location>
        <begin position="230"/>
        <end position="249"/>
    </location>
</feature>
<dbReference type="PANTHER" id="PTHR43701">
    <property type="entry name" value="MEMBRANE TRANSPORTER PROTEIN MJ0441-RELATED"/>
    <property type="match status" value="1"/>
</dbReference>
<keyword evidence="2 5" id="KW-0812">Transmembrane</keyword>
<comment type="subcellular location">
    <subcellularLocation>
        <location evidence="5">Cell membrane</location>
        <topology evidence="5">Multi-pass membrane protein</topology>
    </subcellularLocation>
    <subcellularLocation>
        <location evidence="1">Membrane</location>
        <topology evidence="1">Multi-pass membrane protein</topology>
    </subcellularLocation>
</comment>
<reference evidence="6 7" key="1">
    <citation type="submission" date="2019-07" db="EMBL/GenBank/DDBJ databases">
        <title>Tepidimonas alkaliphilus YIM 72238 draft genome.</title>
        <authorList>
            <person name="Da Costa M.S."/>
            <person name="Froufe H.J.C."/>
            <person name="Egas C."/>
            <person name="Albuquerque L."/>
        </authorList>
    </citation>
    <scope>NUCLEOTIDE SEQUENCE [LARGE SCALE GENOMIC DNA]</scope>
    <source>
        <strain evidence="6 7">YIM 72238</strain>
    </source>
</reference>
<keyword evidence="4 5" id="KW-0472">Membrane</keyword>
<dbReference type="InterPro" id="IPR051598">
    <property type="entry name" value="TSUP/Inactive_protease-like"/>
</dbReference>
<feature type="transmembrane region" description="Helical" evidence="5">
    <location>
        <begin position="164"/>
        <end position="192"/>
    </location>
</feature>
<dbReference type="Proteomes" id="UP000315736">
    <property type="component" value="Unassembled WGS sequence"/>
</dbReference>
<proteinExistence type="inferred from homology"/>
<evidence type="ECO:0000313" key="7">
    <source>
        <dbReference type="Proteomes" id="UP000315736"/>
    </source>
</evidence>
<dbReference type="OrthoDB" id="5189995at2"/>
<dbReference type="RefSeq" id="WP_143889606.1">
    <property type="nucleotide sequence ID" value="NZ_VJNB01000002.1"/>
</dbReference>
<protein>
    <recommendedName>
        <fullName evidence="5">Probable membrane transporter protein</fullName>
    </recommendedName>
</protein>
<evidence type="ECO:0000256" key="4">
    <source>
        <dbReference type="ARBA" id="ARBA00023136"/>
    </source>
</evidence>
<evidence type="ECO:0000256" key="3">
    <source>
        <dbReference type="ARBA" id="ARBA00022989"/>
    </source>
</evidence>
<dbReference type="AlphaFoldDB" id="A0A554WBF2"/>
<dbReference type="InterPro" id="IPR002781">
    <property type="entry name" value="TM_pro_TauE-like"/>
</dbReference>
<dbReference type="GO" id="GO:0005886">
    <property type="term" value="C:plasma membrane"/>
    <property type="evidence" value="ECO:0007669"/>
    <property type="project" value="UniProtKB-SubCell"/>
</dbReference>
<feature type="transmembrane region" description="Helical" evidence="5">
    <location>
        <begin position="7"/>
        <end position="26"/>
    </location>
</feature>
<evidence type="ECO:0000256" key="1">
    <source>
        <dbReference type="ARBA" id="ARBA00004141"/>
    </source>
</evidence>
<comment type="caution">
    <text evidence="6">The sequence shown here is derived from an EMBL/GenBank/DDBJ whole genome shotgun (WGS) entry which is preliminary data.</text>
</comment>
<gene>
    <name evidence="6" type="ORF">Talka_00564</name>
</gene>
<keyword evidence="7" id="KW-1185">Reference proteome</keyword>
<organism evidence="6 7">
    <name type="scientific">Tepidimonas alkaliphilus</name>
    <dbReference type="NCBI Taxonomy" id="2588942"/>
    <lineage>
        <taxon>Bacteria</taxon>
        <taxon>Pseudomonadati</taxon>
        <taxon>Pseudomonadota</taxon>
        <taxon>Betaproteobacteria</taxon>
        <taxon>Burkholderiales</taxon>
        <taxon>Tepidimonas</taxon>
    </lineage>
</organism>
<dbReference type="PANTHER" id="PTHR43701:SF2">
    <property type="entry name" value="MEMBRANE TRANSPORTER PROTEIN YJNA-RELATED"/>
    <property type="match status" value="1"/>
</dbReference>
<feature type="transmembrane region" description="Helical" evidence="5">
    <location>
        <begin position="255"/>
        <end position="273"/>
    </location>
</feature>
<sequence>MTIEWAYVVGGAAVGLVVGLTGVGGGSLMTPLLIYGFGVQPHLAVGTDLLFAALTKSAGAVSFARHRLVPWRVVAQLTGGGLLGAAVMLVALAHWGAANPAVHAAMKVTLGIMLWLTAAATAYKVIRAGWWWRSRADTAAARAVAHASVSLEEQQRPRWAWGPWLMGATIGALVTLTSVGAGAVGVAVLMLLYPQLPLARLVAADVTYAVPLTLVAGLGHAALGSVDWGLLAWLLTGSLPGIWLGSRLVSKAPVTLVRSLLSLLLAWVGFKLVSL</sequence>
<feature type="transmembrane region" description="Helical" evidence="5">
    <location>
        <begin position="104"/>
        <end position="126"/>
    </location>
</feature>
<dbReference type="EMBL" id="VJNB01000002">
    <property type="protein sequence ID" value="TSE20901.1"/>
    <property type="molecule type" value="Genomic_DNA"/>
</dbReference>
<dbReference type="Pfam" id="PF01925">
    <property type="entry name" value="TauE"/>
    <property type="match status" value="1"/>
</dbReference>
<evidence type="ECO:0000256" key="2">
    <source>
        <dbReference type="ARBA" id="ARBA00022692"/>
    </source>
</evidence>
<comment type="similarity">
    <text evidence="5">Belongs to the 4-toluene sulfonate uptake permease (TSUP) (TC 2.A.102) family.</text>
</comment>
<keyword evidence="3 5" id="KW-1133">Transmembrane helix</keyword>